<gene>
    <name evidence="1" type="ORF">PEVE_00000112</name>
</gene>
<comment type="caution">
    <text evidence="1">The sequence shown here is derived from an EMBL/GenBank/DDBJ whole genome shotgun (WGS) entry which is preliminary data.</text>
</comment>
<name>A0ABN8LF28_9CNID</name>
<dbReference type="Proteomes" id="UP001159427">
    <property type="component" value="Unassembled WGS sequence"/>
</dbReference>
<evidence type="ECO:0000313" key="2">
    <source>
        <dbReference type="Proteomes" id="UP001159427"/>
    </source>
</evidence>
<feature type="non-terminal residue" evidence="1">
    <location>
        <position position="87"/>
    </location>
</feature>
<feature type="non-terminal residue" evidence="1">
    <location>
        <position position="1"/>
    </location>
</feature>
<organism evidence="1 2">
    <name type="scientific">Porites evermanni</name>
    <dbReference type="NCBI Taxonomy" id="104178"/>
    <lineage>
        <taxon>Eukaryota</taxon>
        <taxon>Metazoa</taxon>
        <taxon>Cnidaria</taxon>
        <taxon>Anthozoa</taxon>
        <taxon>Hexacorallia</taxon>
        <taxon>Scleractinia</taxon>
        <taxon>Fungiina</taxon>
        <taxon>Poritidae</taxon>
        <taxon>Porites</taxon>
    </lineage>
</organism>
<keyword evidence="2" id="KW-1185">Reference proteome</keyword>
<sequence length="87" mass="9810">FCSLCLGQPYQRGLTAILCTIGSDSITKSVIHKLTVLLAQQYFINFIHAWQHRDRSIVYIPFLSSFLCTGVHSPRLSFAIHSPFLIA</sequence>
<reference evidence="1 2" key="1">
    <citation type="submission" date="2022-05" db="EMBL/GenBank/DDBJ databases">
        <authorList>
            <consortium name="Genoscope - CEA"/>
            <person name="William W."/>
        </authorList>
    </citation>
    <scope>NUCLEOTIDE SEQUENCE [LARGE SCALE GENOMIC DNA]</scope>
</reference>
<protein>
    <submittedName>
        <fullName evidence="1">Uncharacterized protein</fullName>
    </submittedName>
</protein>
<evidence type="ECO:0000313" key="1">
    <source>
        <dbReference type="EMBL" id="CAH3013550.1"/>
    </source>
</evidence>
<accession>A0ABN8LF28</accession>
<proteinExistence type="predicted"/>
<dbReference type="EMBL" id="CALNXI010000001">
    <property type="protein sequence ID" value="CAH3013550.1"/>
    <property type="molecule type" value="Genomic_DNA"/>
</dbReference>